<organism evidence="1 2">
    <name type="scientific">Cuscuta epithymum</name>
    <dbReference type="NCBI Taxonomy" id="186058"/>
    <lineage>
        <taxon>Eukaryota</taxon>
        <taxon>Viridiplantae</taxon>
        <taxon>Streptophyta</taxon>
        <taxon>Embryophyta</taxon>
        <taxon>Tracheophyta</taxon>
        <taxon>Spermatophyta</taxon>
        <taxon>Magnoliopsida</taxon>
        <taxon>eudicotyledons</taxon>
        <taxon>Gunneridae</taxon>
        <taxon>Pentapetalae</taxon>
        <taxon>asterids</taxon>
        <taxon>lamiids</taxon>
        <taxon>Solanales</taxon>
        <taxon>Convolvulaceae</taxon>
        <taxon>Cuscuteae</taxon>
        <taxon>Cuscuta</taxon>
        <taxon>Cuscuta subgen. Cuscuta</taxon>
    </lineage>
</organism>
<comment type="caution">
    <text evidence="1">The sequence shown here is derived from an EMBL/GenBank/DDBJ whole genome shotgun (WGS) entry which is preliminary data.</text>
</comment>
<dbReference type="Pfam" id="PF04827">
    <property type="entry name" value="Plant_tran"/>
    <property type="match status" value="1"/>
</dbReference>
<gene>
    <name evidence="1" type="ORF">CEPIT_LOCUS33587</name>
</gene>
<dbReference type="InterPro" id="IPR006912">
    <property type="entry name" value="Harbinger_derived_prot"/>
</dbReference>
<dbReference type="PANTHER" id="PTHR47150">
    <property type="entry name" value="OS12G0169200 PROTEIN"/>
    <property type="match status" value="1"/>
</dbReference>
<evidence type="ECO:0000313" key="1">
    <source>
        <dbReference type="EMBL" id="CAH9134269.1"/>
    </source>
</evidence>
<accession>A0AAV0FFF6</accession>
<dbReference type="AlphaFoldDB" id="A0AAV0FFF6"/>
<dbReference type="Proteomes" id="UP001152523">
    <property type="component" value="Unassembled WGS sequence"/>
</dbReference>
<protein>
    <submittedName>
        <fullName evidence="1">Uncharacterized protein</fullName>
    </submittedName>
</protein>
<sequence>MSASSTSSDSYIDEFQSEVDEFVKFNEDVDARREERRAVENSIISTLPQLLTQTIERPIQRRRYLHRDRDDAHKRLMCDYFIDSPTYGQREFRRRFRMRKCVFEGIMNALSAHNTFFHQKRDAVGRMGLSVQQKCTCAIRILAFGVTPDILDEYLKVADTTGRECLLQFVEGVTTIFGPEYLRRPNTQDVTQLLAEGESRGFPGMMGSIDCMHWEWKNCPRAWRGMFQGRNKKATLILEAVASRDLWIWHAFFGTPGSCNDINVLDKSPVFYYVLSGHAPRVPYVVNGNVYDMRYYLADGIYPKWAVFVQSITAPQIAKHKLFAQRQEGARKDVERAFGVLQARWAIVKYPSLAWDKQVLGKIMMACIVMHNMIVEDNREQGIEHNNDEGLVSLDNLPTNMPSSSNARTQHTNTFAAQPSRLPTYMDNRARIRERNIHTALINDLIEHIWKKFSGEWNDI</sequence>
<reference evidence="1" key="1">
    <citation type="submission" date="2022-07" db="EMBL/GenBank/DDBJ databases">
        <authorList>
            <person name="Macas J."/>
            <person name="Novak P."/>
            <person name="Neumann P."/>
        </authorList>
    </citation>
    <scope>NUCLEOTIDE SEQUENCE</scope>
</reference>
<dbReference type="PANTHER" id="PTHR47150:SF6">
    <property type="entry name" value="OS01G0872900 PROTEIN"/>
    <property type="match status" value="1"/>
</dbReference>
<keyword evidence="2" id="KW-1185">Reference proteome</keyword>
<name>A0AAV0FFF6_9ASTE</name>
<dbReference type="EMBL" id="CAMAPF010000981">
    <property type="protein sequence ID" value="CAH9134269.1"/>
    <property type="molecule type" value="Genomic_DNA"/>
</dbReference>
<proteinExistence type="predicted"/>
<evidence type="ECO:0000313" key="2">
    <source>
        <dbReference type="Proteomes" id="UP001152523"/>
    </source>
</evidence>